<organism evidence="1 2">
    <name type="scientific">Eumeta variegata</name>
    <name type="common">Bagworm moth</name>
    <name type="synonym">Eumeta japonica</name>
    <dbReference type="NCBI Taxonomy" id="151549"/>
    <lineage>
        <taxon>Eukaryota</taxon>
        <taxon>Metazoa</taxon>
        <taxon>Ecdysozoa</taxon>
        <taxon>Arthropoda</taxon>
        <taxon>Hexapoda</taxon>
        <taxon>Insecta</taxon>
        <taxon>Pterygota</taxon>
        <taxon>Neoptera</taxon>
        <taxon>Endopterygota</taxon>
        <taxon>Lepidoptera</taxon>
        <taxon>Glossata</taxon>
        <taxon>Ditrysia</taxon>
        <taxon>Tineoidea</taxon>
        <taxon>Psychidae</taxon>
        <taxon>Oiketicinae</taxon>
        <taxon>Eumeta</taxon>
    </lineage>
</organism>
<protein>
    <submittedName>
        <fullName evidence="1">Uncharacterized protein</fullName>
    </submittedName>
</protein>
<sequence>MDKKLTDKKEKSRLRIIKEQNRRANYYASLTASTSSYQEKSSFDSELMEVMDLQDDLSTSTEIALSDINKTSTSKNFITPKLLAALDRCQLTIRNSVYIIEATINALGRNTDDDPISKSTIQRIRTEKRKSGQKLLKLISKMTYQIL</sequence>
<evidence type="ECO:0000313" key="1">
    <source>
        <dbReference type="EMBL" id="GBP59804.1"/>
    </source>
</evidence>
<comment type="caution">
    <text evidence="1">The sequence shown here is derived from an EMBL/GenBank/DDBJ whole genome shotgun (WGS) entry which is preliminary data.</text>
</comment>
<dbReference type="EMBL" id="BGZK01000771">
    <property type="protein sequence ID" value="GBP59804.1"/>
    <property type="molecule type" value="Genomic_DNA"/>
</dbReference>
<keyword evidence="2" id="KW-1185">Reference proteome</keyword>
<dbReference type="OrthoDB" id="8044640at2759"/>
<accession>A0A4C1XBK3</accession>
<dbReference type="AlphaFoldDB" id="A0A4C1XBK3"/>
<dbReference type="Proteomes" id="UP000299102">
    <property type="component" value="Unassembled WGS sequence"/>
</dbReference>
<gene>
    <name evidence="1" type="ORF">EVAR_30073_1</name>
</gene>
<reference evidence="1 2" key="1">
    <citation type="journal article" date="2019" name="Commun. Biol.">
        <title>The bagworm genome reveals a unique fibroin gene that provides high tensile strength.</title>
        <authorList>
            <person name="Kono N."/>
            <person name="Nakamura H."/>
            <person name="Ohtoshi R."/>
            <person name="Tomita M."/>
            <person name="Numata K."/>
            <person name="Arakawa K."/>
        </authorList>
    </citation>
    <scope>NUCLEOTIDE SEQUENCE [LARGE SCALE GENOMIC DNA]</scope>
</reference>
<proteinExistence type="predicted"/>
<evidence type="ECO:0000313" key="2">
    <source>
        <dbReference type="Proteomes" id="UP000299102"/>
    </source>
</evidence>
<name>A0A4C1XBK3_EUMVA</name>